<keyword evidence="2" id="KW-1185">Reference proteome</keyword>
<sequence>MTLTEEQIIIITDHPLEASLSRFSAKLRNVHESSEAWRSDVASLLLALVGSKAAYTTSLRQMGAAMWQRNSSLCSRTSKGARFRFDHFRPLLDAVTTNSCDTDVWAAVVDLIDAVNPSTPPPRRINI</sequence>
<comment type="caution">
    <text evidence="1">The sequence shown here is derived from an EMBL/GenBank/DDBJ whole genome shotgun (WGS) entry which is preliminary data.</text>
</comment>
<organism evidence="1 2">
    <name type="scientific">Metarhizium rileyi (strain RCEF 4871)</name>
    <name type="common">Nomuraea rileyi</name>
    <dbReference type="NCBI Taxonomy" id="1649241"/>
    <lineage>
        <taxon>Eukaryota</taxon>
        <taxon>Fungi</taxon>
        <taxon>Dikarya</taxon>
        <taxon>Ascomycota</taxon>
        <taxon>Pezizomycotina</taxon>
        <taxon>Sordariomycetes</taxon>
        <taxon>Hypocreomycetidae</taxon>
        <taxon>Hypocreales</taxon>
        <taxon>Clavicipitaceae</taxon>
        <taxon>Metarhizium</taxon>
    </lineage>
</organism>
<name>A0A162LT48_METRR</name>
<keyword evidence="1" id="KW-0808">Transferase</keyword>
<dbReference type="OrthoDB" id="5153987at2759"/>
<keyword evidence="1" id="KW-0418">Kinase</keyword>
<dbReference type="Proteomes" id="UP000243498">
    <property type="component" value="Unassembled WGS sequence"/>
</dbReference>
<protein>
    <submittedName>
        <fullName evidence="1">Serine/threonine-protein kinase Sgk2</fullName>
    </submittedName>
</protein>
<dbReference type="AlphaFoldDB" id="A0A162LT48"/>
<dbReference type="GO" id="GO:0016301">
    <property type="term" value="F:kinase activity"/>
    <property type="evidence" value="ECO:0007669"/>
    <property type="project" value="UniProtKB-KW"/>
</dbReference>
<gene>
    <name evidence="1" type="ORF">NOR_03918</name>
</gene>
<evidence type="ECO:0000313" key="1">
    <source>
        <dbReference type="EMBL" id="OAA44190.1"/>
    </source>
</evidence>
<dbReference type="STRING" id="1081105.A0A162LT48"/>
<proteinExistence type="predicted"/>
<evidence type="ECO:0000313" key="2">
    <source>
        <dbReference type="Proteomes" id="UP000243498"/>
    </source>
</evidence>
<dbReference type="EMBL" id="AZHC01000010">
    <property type="protein sequence ID" value="OAA44190.1"/>
    <property type="molecule type" value="Genomic_DNA"/>
</dbReference>
<dbReference type="OMA" id="DIDIWEF"/>
<accession>A0A162LT48</accession>
<reference evidence="1 2" key="1">
    <citation type="journal article" date="2016" name="Genome Biol. Evol.">
        <title>Divergent and convergent evolution of fungal pathogenicity.</title>
        <authorList>
            <person name="Shang Y."/>
            <person name="Xiao G."/>
            <person name="Zheng P."/>
            <person name="Cen K."/>
            <person name="Zhan S."/>
            <person name="Wang C."/>
        </authorList>
    </citation>
    <scope>NUCLEOTIDE SEQUENCE [LARGE SCALE GENOMIC DNA]</scope>
    <source>
        <strain evidence="1 2">RCEF 4871</strain>
    </source>
</reference>